<sequence>MLAVLEIRRRMYWALTLFFGGEPPRELAEAFVSGRLAFPQVDPDHYPDLARGFLELRRFISGKADAAMLHKELIADYEKVLAPDTGCAPPRCESDWIADEMPDSELLKLESIYRVAGYEPRGEKVTMFRDDIAVELDFMHHLCMRSIEDRENLQKYVEEEILFLREHLLRWVPDFCDELIRRCSSRFYQAVARITKGFLLMDIEIAEKILSGEII</sequence>
<dbReference type="Pfam" id="PF02613">
    <property type="entry name" value="Nitrate_red_del"/>
    <property type="match status" value="1"/>
</dbReference>
<dbReference type="InterPro" id="IPR020945">
    <property type="entry name" value="DMSO/NO3_reduct_chaperone"/>
</dbReference>
<name>A0A1F2P3V7_9EURY</name>
<dbReference type="InterPro" id="IPR050289">
    <property type="entry name" value="TorD/DmsD_chaperones"/>
</dbReference>
<accession>A0A1F2P3V7</accession>
<dbReference type="AlphaFoldDB" id="A0A1F2P3V7"/>
<dbReference type="Proteomes" id="UP000185779">
    <property type="component" value="Unassembled WGS sequence"/>
</dbReference>
<evidence type="ECO:0000256" key="1">
    <source>
        <dbReference type="ARBA" id="ARBA00023186"/>
    </source>
</evidence>
<reference evidence="2" key="2">
    <citation type="journal article" date="2020" name="mSystems">
        <title>Genome- and Community-Level Interaction Insights into Carbon Utilization and Element Cycling Functions of Hydrothermarchaeota in Hydrothermal Sediment.</title>
        <authorList>
            <person name="Zhou Z."/>
            <person name="Liu Y."/>
            <person name="Xu W."/>
            <person name="Pan J."/>
            <person name="Luo Z.H."/>
            <person name="Li M."/>
        </authorList>
    </citation>
    <scope>NUCLEOTIDE SEQUENCE [LARGE SCALE GENOMIC DNA]</scope>
    <source>
        <strain evidence="2">HyVt-386</strain>
    </source>
</reference>
<dbReference type="SUPFAM" id="SSF89155">
    <property type="entry name" value="TorD-like"/>
    <property type="match status" value="1"/>
</dbReference>
<dbReference type="EMBL" id="DRIE01000021">
    <property type="protein sequence ID" value="HEC56537.1"/>
    <property type="molecule type" value="Genomic_DNA"/>
</dbReference>
<dbReference type="InterPro" id="IPR036411">
    <property type="entry name" value="TorD-like_sf"/>
</dbReference>
<dbReference type="EMBL" id="LYOR01000006">
    <property type="protein sequence ID" value="OFV65833.1"/>
    <property type="molecule type" value="Genomic_DNA"/>
</dbReference>
<evidence type="ECO:0000313" key="4">
    <source>
        <dbReference type="Proteomes" id="UP000185779"/>
    </source>
</evidence>
<organism evidence="3 4">
    <name type="scientific">Candidatus Syntropharchaeum butanivorans</name>
    <dbReference type="NCBI Taxonomy" id="1839936"/>
    <lineage>
        <taxon>Archaea</taxon>
        <taxon>Methanobacteriati</taxon>
        <taxon>Methanobacteriota</taxon>
        <taxon>Stenosarchaea group</taxon>
        <taxon>Methanomicrobia</taxon>
        <taxon>Methanosarcinales</taxon>
        <taxon>ANME-2 cluster</taxon>
        <taxon>Candidatus Syntropharchaeum</taxon>
    </lineage>
</organism>
<evidence type="ECO:0000313" key="2">
    <source>
        <dbReference type="EMBL" id="HEC56537.1"/>
    </source>
</evidence>
<keyword evidence="4" id="KW-1185">Reference proteome</keyword>
<dbReference type="STRING" id="1839936.SBU_001242"/>
<proteinExistence type="predicted"/>
<dbReference type="PANTHER" id="PTHR34227:SF1">
    <property type="entry name" value="DIMETHYL SULFOXIDE REDUCTASE CHAPERONE-RELATED"/>
    <property type="match status" value="1"/>
</dbReference>
<evidence type="ECO:0000313" key="3">
    <source>
        <dbReference type="EMBL" id="OFV65833.1"/>
    </source>
</evidence>
<gene>
    <name evidence="2" type="ORF">ENI32_01430</name>
    <name evidence="3" type="ORF">SBU_001242</name>
</gene>
<keyword evidence="1" id="KW-0143">Chaperone</keyword>
<dbReference type="Proteomes" id="UP000885936">
    <property type="component" value="Unassembled WGS sequence"/>
</dbReference>
<dbReference type="PANTHER" id="PTHR34227">
    <property type="entry name" value="CHAPERONE PROTEIN YCDY"/>
    <property type="match status" value="1"/>
</dbReference>
<protein>
    <submittedName>
        <fullName evidence="3">Molecular chaperone TorD</fullName>
    </submittedName>
</protein>
<reference evidence="3 4" key="1">
    <citation type="submission" date="2016-05" db="EMBL/GenBank/DDBJ databases">
        <title>Microbial consortia oxidize butane by reversing methanogenesis.</title>
        <authorList>
            <person name="Laso-Perez R."/>
            <person name="Richter M."/>
            <person name="Wegener G."/>
            <person name="Musat F."/>
        </authorList>
    </citation>
    <scope>NUCLEOTIDE SEQUENCE [LARGE SCALE GENOMIC DNA]</scope>
    <source>
        <strain evidence="3">BOX1</strain>
    </source>
</reference>
<comment type="caution">
    <text evidence="3">The sequence shown here is derived from an EMBL/GenBank/DDBJ whole genome shotgun (WGS) entry which is preliminary data.</text>
</comment>
<dbReference type="Gene3D" id="1.10.3480.10">
    <property type="entry name" value="TorD-like"/>
    <property type="match status" value="1"/>
</dbReference>